<dbReference type="PANTHER" id="PTHR42866:SF1">
    <property type="entry name" value="SPORE COAT POLYSACCHARIDE BIOSYNTHESIS PROTEIN SPSF"/>
    <property type="match status" value="1"/>
</dbReference>
<gene>
    <name evidence="1" type="ORF">SAMN04487854_103280</name>
</gene>
<reference evidence="1 2" key="1">
    <citation type="submission" date="2016-10" db="EMBL/GenBank/DDBJ databases">
        <authorList>
            <person name="Varghese N."/>
            <person name="Submissions S."/>
        </authorList>
    </citation>
    <scope>NUCLEOTIDE SEQUENCE [LARGE SCALE GENOMIC DNA]</scope>
    <source>
        <strain evidence="1 2">CGMCC 1.8499</strain>
    </source>
</reference>
<dbReference type="InterPro" id="IPR029044">
    <property type="entry name" value="Nucleotide-diphossugar_trans"/>
</dbReference>
<dbReference type="EMBL" id="FPAZ01000003">
    <property type="protein sequence ID" value="SFT49099.1"/>
    <property type="molecule type" value="Genomic_DNA"/>
</dbReference>
<dbReference type="PANTHER" id="PTHR42866">
    <property type="entry name" value="3-DEOXY-MANNO-OCTULOSONATE CYTIDYLYLTRANSFERASE"/>
    <property type="match status" value="1"/>
</dbReference>
<dbReference type="Gene3D" id="3.90.550.10">
    <property type="entry name" value="Spore Coat Polysaccharide Biosynthesis Protein SpsA, Chain A"/>
    <property type="match status" value="1"/>
</dbReference>
<dbReference type="CDD" id="cd02518">
    <property type="entry name" value="GT2_SpsF"/>
    <property type="match status" value="1"/>
</dbReference>
<dbReference type="RefSeq" id="WP_074988683.1">
    <property type="nucleotide sequence ID" value="NZ_FPAZ01000003.1"/>
</dbReference>
<dbReference type="Proteomes" id="UP000183805">
    <property type="component" value="Unassembled WGS sequence"/>
</dbReference>
<protein>
    <submittedName>
        <fullName evidence="1">Spore coat polysaccharide biosynthesis protein SpsF</fullName>
    </submittedName>
</protein>
<dbReference type="InterPro" id="IPR003329">
    <property type="entry name" value="Cytidylyl_trans"/>
</dbReference>
<sequence>MIGIIVQARMSSTRLPGKVLLPINGVPMLEIQLERLTQTKVVDKVVVATSDEALDSPIETLCQKLHIECYRGDLNDVLARFYHCAKAFNFSHIVRICGDCPLIDPVLIDQIVNTHITNNTDYTSNCVTRCFPDGQDVEVFSFNALETAYEKAKKPSEREHVTPFIRDSNLFSLENFTITQDYSAFRISVDHPQDFEVISAIYRHFEGQQFGYQQIVEYLQSHPQVNALNADIELNEGYKLSLLQDKEQGF</sequence>
<dbReference type="Pfam" id="PF02348">
    <property type="entry name" value="CTP_transf_3"/>
    <property type="match status" value="1"/>
</dbReference>
<evidence type="ECO:0000313" key="1">
    <source>
        <dbReference type="EMBL" id="SFT49099.1"/>
    </source>
</evidence>
<name>A0ABY1GBH7_9GAMM</name>
<dbReference type="SUPFAM" id="SSF53448">
    <property type="entry name" value="Nucleotide-diphospho-sugar transferases"/>
    <property type="match status" value="1"/>
</dbReference>
<keyword evidence="2" id="KW-1185">Reference proteome</keyword>
<accession>A0ABY1GBH7</accession>
<organism evidence="1 2">
    <name type="scientific">Pseudoalteromonas lipolytica</name>
    <dbReference type="NCBI Taxonomy" id="570156"/>
    <lineage>
        <taxon>Bacteria</taxon>
        <taxon>Pseudomonadati</taxon>
        <taxon>Pseudomonadota</taxon>
        <taxon>Gammaproteobacteria</taxon>
        <taxon>Alteromonadales</taxon>
        <taxon>Pseudoalteromonadaceae</taxon>
        <taxon>Pseudoalteromonas</taxon>
    </lineage>
</organism>
<evidence type="ECO:0000313" key="2">
    <source>
        <dbReference type="Proteomes" id="UP000183805"/>
    </source>
</evidence>
<proteinExistence type="predicted"/>
<comment type="caution">
    <text evidence="1">The sequence shown here is derived from an EMBL/GenBank/DDBJ whole genome shotgun (WGS) entry which is preliminary data.</text>
</comment>